<reference evidence="2" key="1">
    <citation type="submission" date="2016-10" db="EMBL/GenBank/DDBJ databases">
        <authorList>
            <person name="Varghese N."/>
            <person name="Submissions S."/>
        </authorList>
    </citation>
    <scope>NUCLEOTIDE SEQUENCE [LARGE SCALE GENOMIC DNA]</scope>
    <source>
        <strain evidence="2">DSM 28463</strain>
    </source>
</reference>
<name>A0A1I5DB37_9RHOB</name>
<dbReference type="EMBL" id="FOVP01000012">
    <property type="protein sequence ID" value="SFN96317.1"/>
    <property type="molecule type" value="Genomic_DNA"/>
</dbReference>
<organism evidence="1 2">
    <name type="scientific">Roseovarius lutimaris</name>
    <dbReference type="NCBI Taxonomy" id="1005928"/>
    <lineage>
        <taxon>Bacteria</taxon>
        <taxon>Pseudomonadati</taxon>
        <taxon>Pseudomonadota</taxon>
        <taxon>Alphaproteobacteria</taxon>
        <taxon>Rhodobacterales</taxon>
        <taxon>Roseobacteraceae</taxon>
        <taxon>Roseovarius</taxon>
    </lineage>
</organism>
<dbReference type="AlphaFoldDB" id="A0A1I5DB37"/>
<dbReference type="Proteomes" id="UP000198599">
    <property type="component" value="Unassembled WGS sequence"/>
</dbReference>
<evidence type="ECO:0000313" key="1">
    <source>
        <dbReference type="EMBL" id="SFN96317.1"/>
    </source>
</evidence>
<keyword evidence="2" id="KW-1185">Reference proteome</keyword>
<gene>
    <name evidence="1" type="ORF">SAMN04487859_11227</name>
</gene>
<accession>A0A1I5DB37</accession>
<proteinExistence type="predicted"/>
<evidence type="ECO:0000313" key="2">
    <source>
        <dbReference type="Proteomes" id="UP000198599"/>
    </source>
</evidence>
<sequence>MAPRHCSRSLTVRPAIQIDGRWQRIHDHLTGITSTSPKGLQHNCSDRSDVVALAPYGKSHCRRPRAVLANRGPVSA</sequence>
<dbReference type="STRING" id="1005928.SAMN04487859_11227"/>
<protein>
    <submittedName>
        <fullName evidence="1">Uncharacterized protein</fullName>
    </submittedName>
</protein>